<dbReference type="Proteomes" id="UP000188354">
    <property type="component" value="Chromosome LG13"/>
</dbReference>
<dbReference type="EMBL" id="CM007373">
    <property type="protein sequence ID" value="OIV99556.1"/>
    <property type="molecule type" value="Genomic_DNA"/>
</dbReference>
<reference evidence="1 2" key="1">
    <citation type="journal article" date="2017" name="Plant Biotechnol. J.">
        <title>A comprehensive draft genome sequence for lupin (Lupinus angustifolius), an emerging health food: insights into plant-microbe interactions and legume evolution.</title>
        <authorList>
            <person name="Hane J.K."/>
            <person name="Ming Y."/>
            <person name="Kamphuis L.G."/>
            <person name="Nelson M.N."/>
            <person name="Garg G."/>
            <person name="Atkins C.A."/>
            <person name="Bayer P.E."/>
            <person name="Bravo A."/>
            <person name="Bringans S."/>
            <person name="Cannon S."/>
            <person name="Edwards D."/>
            <person name="Foley R."/>
            <person name="Gao L.L."/>
            <person name="Harrison M.J."/>
            <person name="Huang W."/>
            <person name="Hurgobin B."/>
            <person name="Li S."/>
            <person name="Liu C.W."/>
            <person name="McGrath A."/>
            <person name="Morahan G."/>
            <person name="Murray J."/>
            <person name="Weller J."/>
            <person name="Jian J."/>
            <person name="Singh K.B."/>
        </authorList>
    </citation>
    <scope>NUCLEOTIDE SEQUENCE [LARGE SCALE GENOMIC DNA]</scope>
    <source>
        <strain evidence="2">cv. Tanjil</strain>
        <tissue evidence="1">Whole plant</tissue>
    </source>
</reference>
<accession>A0A4P1R1G5</accession>
<dbReference type="Gramene" id="OIV99556">
    <property type="protein sequence ID" value="OIV99556"/>
    <property type="gene ID" value="TanjilG_17366"/>
</dbReference>
<gene>
    <name evidence="1" type="ORF">TanjilG_17366</name>
</gene>
<sequence length="56" mass="6447">MDNKAQLDMDKTETWKSHLPLFYGHPANEYEFITQCSIMESQKDTYGCGVFISPIS</sequence>
<evidence type="ECO:0000313" key="2">
    <source>
        <dbReference type="Proteomes" id="UP000188354"/>
    </source>
</evidence>
<organism evidence="1 2">
    <name type="scientific">Lupinus angustifolius</name>
    <name type="common">Narrow-leaved blue lupine</name>
    <dbReference type="NCBI Taxonomy" id="3871"/>
    <lineage>
        <taxon>Eukaryota</taxon>
        <taxon>Viridiplantae</taxon>
        <taxon>Streptophyta</taxon>
        <taxon>Embryophyta</taxon>
        <taxon>Tracheophyta</taxon>
        <taxon>Spermatophyta</taxon>
        <taxon>Magnoliopsida</taxon>
        <taxon>eudicotyledons</taxon>
        <taxon>Gunneridae</taxon>
        <taxon>Pentapetalae</taxon>
        <taxon>rosids</taxon>
        <taxon>fabids</taxon>
        <taxon>Fabales</taxon>
        <taxon>Fabaceae</taxon>
        <taxon>Papilionoideae</taxon>
        <taxon>50 kb inversion clade</taxon>
        <taxon>genistoids sensu lato</taxon>
        <taxon>core genistoids</taxon>
        <taxon>Genisteae</taxon>
        <taxon>Lupinus</taxon>
    </lineage>
</organism>
<name>A0A4P1R1G5_LUPAN</name>
<proteinExistence type="predicted"/>
<evidence type="ECO:0000313" key="1">
    <source>
        <dbReference type="EMBL" id="OIV99556.1"/>
    </source>
</evidence>
<protein>
    <submittedName>
        <fullName evidence="1">Uncharacterized protein</fullName>
    </submittedName>
</protein>
<keyword evidence="2" id="KW-1185">Reference proteome</keyword>
<dbReference type="AlphaFoldDB" id="A0A4P1R1G5"/>